<sequence length="1948" mass="220091">MELVIPPHAIRGQNVRLDCNFNLDNVNLYSVKWYKDGNEFYRYLPGEQPPVQVFTLPGVTVDIHNSTERSVVLQSVNLMSSGRYRCEVSGEAPAFQTVSEHSDMQVVAVPEEGPKITGRTNRYRYQVSDVVRFNCTSAKSKPVATLSWFINGDPVDQQLLRGPYLEEQDRDGLQNVTLGLEFRIKQKHFKRGDMKIKCLANIATVYWKSNELSIEGYRPEQNKVPVMESRETRPQGHTHAEHILVLVVVVAVRVPMPLSRGSIAASRCSSSSRLLCCGSCSEEASTALLRPTEAIEPRFMALTQRQSSSERQRIDCSADAVFCKYVGDTERRGLSKERHQLTITRPECYIRTKHYYIRSSSSSILTFFKISESPMLDSLCLCRDHVEMPLLHVYGSGASLNTIKLNSRTTKYYTRASLHILRSRVMVLNVTYVYFLQMIPSCIEIELKIVLKGMIEVRLCLYLLRELEENLQSSFLHAAQLHERVHHPVASNEHYRPRTNYLMNRAIKMYVYPRRQFPRAQMQENQRESASPPQNLGSSNTCVTPRKPVRLFSCNFVLFSVRDKTKANQHVILRGIFRSFFVTTSASAEQRHKASSTEPPAIEEKLSVQQQCQAEHPALLNPFTWADYTVVVSMLVISICIGFFYACFVGKQVSSKDFLLGGSDMGTIPMAMSLAASFITAIELLGNPAEMYAHGTQFWMTCLAFVLVVPIASRLYLPVYMNLRLTSSYEYLNLRFNKHCRLLASSLYMLQMVLYTSVAVYAPALALSRGNYFFFFYNSRFIYSKITIYTLTCVFFVTVTGLNVYLAVSLVYVVCIFYASQGGMKAVIMTDTFQAAVLIGSLLLIVFWGASMEGGWQKVWETTKETHRLEFFNLDPNPTVRHSYWSVVIGGTFYWTTMYCSNQATVQKYLSVEKISQVRKALWVSAFGLIFIYTINFATGAVLLSAYEHCDPKRAGQIEGLDQLLPLYVMNYMGKAIGVPGFFVAGIFAASLGTVASAMNSLAAITCEDILGGLFKIDIPAEKGALYAKWISIFFGLLSFALVFVVERLGSVLQVALSFNGMVGGITLGLFSLGMFVPWANAKGAMTGAILSLALVMWIGLGAQISTFNGNIRDDTLPTSIDQCPCLNATTSATAQPVDTEVEEAWFIYRISYLWYSAIGCLGTMLIGVIVSYFTGFQEPAELDYGLLSPPISRLLHPKKPKHHPQLQQQQLQEKPEKPEKKIDSHLQGITNLGLPINSSPPRTMFRSIARRSTIRALRIPARAFPLRYVRSPQEAAEKYALSWTWGGLRYYLIEKYMNGREHIKYIKRLILALYNGRQATHCSWRARRIRTFNEKVSVIFSRNYRSNLLRVSKPFSKGHLNLWIDDAFVGGQHSIESHPRTRYIHVVRSRFVKRDEVGEEEEEEEDREREALLALRQAFSIFHEADLGVLQRQNFTQTFTTLDASKSSMFVTCARGHLRRQRGHIVKFVSACNVAKLREKNATIRRRSIYHHVSPAGKFAYSARRAEQAPQLYTITRTSFGLALSAKFTRKFTFFTLYARCGIHILARVRVCSYYTRKKCIRSDAFRRSANSSGKSTIAIMDRKDQRVCIKFCVKNEKSESEIYEMLQKAYGKASLSRYIVYEWVRCFKKDRDLMKEDLWSGKHSASCSDANVDKLRQKIQEDRRLTARELAEEVGIPHDTCQAILTVNLGLKRLASKLVPRFLSDDEKIRRWEICSELKRRAETDPLFADSIITDVDLRLRPGEQNVPAQSVRVAHAHGRVAVPQAPPDPRHRQDPADRVLRLAGHRPSGIRAANAAGESGLLQGRPDEAAREGEGAQGRELSPALLVSALRHGPVAQLPRHPRVPGRKEDRLPAASLLLARPHALRLFPLPARQALPQGQNFRRRRLHEAQHSGLHAELAEPGLSSLLPETSGAMGQVHGEQGRVRGGRPQKRAGVYSLEILHSA</sequence>
<evidence type="ECO:0000256" key="7">
    <source>
        <dbReference type="ARBA" id="ARBA00023053"/>
    </source>
</evidence>
<evidence type="ECO:0000256" key="12">
    <source>
        <dbReference type="SAM" id="Phobius"/>
    </source>
</evidence>
<dbReference type="Proteomes" id="UP000479190">
    <property type="component" value="Unassembled WGS sequence"/>
</dbReference>
<feature type="transmembrane region" description="Helical" evidence="12">
    <location>
        <begin position="698"/>
        <end position="721"/>
    </location>
</feature>
<evidence type="ECO:0000256" key="5">
    <source>
        <dbReference type="ARBA" id="ARBA00022692"/>
    </source>
</evidence>
<keyword evidence="6 12" id="KW-1133">Transmembrane helix</keyword>
<evidence type="ECO:0000256" key="8">
    <source>
        <dbReference type="ARBA" id="ARBA00023065"/>
    </source>
</evidence>
<evidence type="ECO:0000256" key="1">
    <source>
        <dbReference type="ARBA" id="ARBA00004651"/>
    </source>
</evidence>
<dbReference type="GO" id="GO:0005886">
    <property type="term" value="C:plasma membrane"/>
    <property type="evidence" value="ECO:0007669"/>
    <property type="project" value="UniProtKB-SubCell"/>
</dbReference>
<dbReference type="GO" id="GO:0006814">
    <property type="term" value="P:sodium ion transport"/>
    <property type="evidence" value="ECO:0007669"/>
    <property type="project" value="UniProtKB-KW"/>
</dbReference>
<feature type="transmembrane region" description="Helical" evidence="12">
    <location>
        <begin position="921"/>
        <end position="947"/>
    </location>
</feature>
<dbReference type="PANTHER" id="PTHR42985">
    <property type="entry name" value="SODIUM-COUPLED MONOCARBOXYLATE TRANSPORTER"/>
    <property type="match status" value="1"/>
</dbReference>
<gene>
    <name evidence="14" type="ORF">TBRA_LOCUS6219</name>
</gene>
<keyword evidence="15" id="KW-1185">Reference proteome</keyword>
<feature type="transmembrane region" description="Helical" evidence="12">
    <location>
        <begin position="742"/>
        <end position="766"/>
    </location>
</feature>
<feature type="transmembrane region" description="Helical" evidence="12">
    <location>
        <begin position="1052"/>
        <end position="1077"/>
    </location>
</feature>
<protein>
    <recommendedName>
        <fullName evidence="13">Ig-like domain-containing protein</fullName>
    </recommendedName>
</protein>
<comment type="similarity">
    <text evidence="2">Belongs to the sodium:solute symporter (SSF) (TC 2.A.21) family.</text>
</comment>
<name>A0A6H5IHR2_9HYME</name>
<feature type="transmembrane region" description="Helical" evidence="12">
    <location>
        <begin position="1089"/>
        <end position="1108"/>
    </location>
</feature>
<feature type="transmembrane region" description="Helical" evidence="12">
    <location>
        <begin position="1026"/>
        <end position="1046"/>
    </location>
</feature>
<dbReference type="InterPro" id="IPR038377">
    <property type="entry name" value="Na/Glc_symporter_sf"/>
</dbReference>
<feature type="transmembrane region" description="Helical" evidence="12">
    <location>
        <begin position="1153"/>
        <end position="1174"/>
    </location>
</feature>
<organism evidence="14 15">
    <name type="scientific">Trichogramma brassicae</name>
    <dbReference type="NCBI Taxonomy" id="86971"/>
    <lineage>
        <taxon>Eukaryota</taxon>
        <taxon>Metazoa</taxon>
        <taxon>Ecdysozoa</taxon>
        <taxon>Arthropoda</taxon>
        <taxon>Hexapoda</taxon>
        <taxon>Insecta</taxon>
        <taxon>Pterygota</taxon>
        <taxon>Neoptera</taxon>
        <taxon>Endopterygota</taxon>
        <taxon>Hymenoptera</taxon>
        <taxon>Apocrita</taxon>
        <taxon>Proctotrupomorpha</taxon>
        <taxon>Chalcidoidea</taxon>
        <taxon>Trichogrammatidae</taxon>
        <taxon>Trichogramma</taxon>
    </lineage>
</organism>
<evidence type="ECO:0000256" key="9">
    <source>
        <dbReference type="ARBA" id="ARBA00023136"/>
    </source>
</evidence>
<dbReference type="EMBL" id="CADCXV010000739">
    <property type="protein sequence ID" value="CAB0034321.1"/>
    <property type="molecule type" value="Genomic_DNA"/>
</dbReference>
<dbReference type="InterPro" id="IPR013783">
    <property type="entry name" value="Ig-like_fold"/>
</dbReference>
<evidence type="ECO:0000313" key="15">
    <source>
        <dbReference type="Proteomes" id="UP000479190"/>
    </source>
</evidence>
<dbReference type="InterPro" id="IPR001734">
    <property type="entry name" value="Na/solute_symporter"/>
</dbReference>
<dbReference type="NCBIfam" id="TIGR00813">
    <property type="entry name" value="sss"/>
    <property type="match status" value="1"/>
</dbReference>
<keyword evidence="5 12" id="KW-0812">Transmembrane</keyword>
<keyword evidence="9 12" id="KW-0472">Membrane</keyword>
<dbReference type="InterPro" id="IPR051163">
    <property type="entry name" value="Sodium:Solute_Symporter_SSF"/>
</dbReference>
<feature type="compositionally biased region" description="Polar residues" evidence="11">
    <location>
        <begin position="522"/>
        <end position="542"/>
    </location>
</feature>
<dbReference type="SUPFAM" id="SSF48726">
    <property type="entry name" value="Immunoglobulin"/>
    <property type="match status" value="1"/>
</dbReference>
<feature type="region of interest" description="Disordered" evidence="11">
    <location>
        <begin position="1199"/>
        <end position="1220"/>
    </location>
</feature>
<evidence type="ECO:0000256" key="10">
    <source>
        <dbReference type="ARBA" id="ARBA00023201"/>
    </source>
</evidence>
<evidence type="ECO:0000313" key="14">
    <source>
        <dbReference type="EMBL" id="CAB0034321.1"/>
    </source>
</evidence>
<accession>A0A6H5IHR2</accession>
<dbReference type="FunFam" id="2.60.40.10:FF:000437">
    <property type="entry name" value="Beat-IIIc, isoform A"/>
    <property type="match status" value="1"/>
</dbReference>
<feature type="domain" description="Ig-like" evidence="13">
    <location>
        <begin position="12"/>
        <end position="99"/>
    </location>
</feature>
<feature type="transmembrane region" description="Helical" evidence="12">
    <location>
        <begin position="982"/>
        <end position="1005"/>
    </location>
</feature>
<evidence type="ECO:0000256" key="2">
    <source>
        <dbReference type="ARBA" id="ARBA00006434"/>
    </source>
</evidence>
<keyword evidence="4" id="KW-1003">Cell membrane</keyword>
<comment type="subcellular location">
    <subcellularLocation>
        <location evidence="1">Cell membrane</location>
        <topology evidence="1">Multi-pass membrane protein</topology>
    </subcellularLocation>
</comment>
<dbReference type="Pfam" id="PF00474">
    <property type="entry name" value="SSF"/>
    <property type="match status" value="2"/>
</dbReference>
<dbReference type="CDD" id="cd11492">
    <property type="entry name" value="SLC5sbd_NIS-SMVT"/>
    <property type="match status" value="1"/>
</dbReference>
<keyword evidence="3" id="KW-0813">Transport</keyword>
<dbReference type="OrthoDB" id="6132759at2759"/>
<dbReference type="InterPro" id="IPR036179">
    <property type="entry name" value="Ig-like_dom_sf"/>
</dbReference>
<evidence type="ECO:0000256" key="3">
    <source>
        <dbReference type="ARBA" id="ARBA00022448"/>
    </source>
</evidence>
<dbReference type="PROSITE" id="PS50283">
    <property type="entry name" value="NA_SOLUT_SYMP_3"/>
    <property type="match status" value="1"/>
</dbReference>
<dbReference type="InterPro" id="IPR007110">
    <property type="entry name" value="Ig-like_dom"/>
</dbReference>
<evidence type="ECO:0000256" key="11">
    <source>
        <dbReference type="SAM" id="MobiDB-lite"/>
    </source>
</evidence>
<feature type="region of interest" description="Disordered" evidence="11">
    <location>
        <begin position="1793"/>
        <end position="1821"/>
    </location>
</feature>
<feature type="compositionally biased region" description="Basic and acidic residues" evidence="11">
    <location>
        <begin position="1808"/>
        <end position="1817"/>
    </location>
</feature>
<evidence type="ECO:0000256" key="6">
    <source>
        <dbReference type="ARBA" id="ARBA00022989"/>
    </source>
</evidence>
<evidence type="ECO:0000259" key="13">
    <source>
        <dbReference type="PROSITE" id="PS50835"/>
    </source>
</evidence>
<keyword evidence="7" id="KW-0915">Sodium</keyword>
<reference evidence="14 15" key="1">
    <citation type="submission" date="2020-02" db="EMBL/GenBank/DDBJ databases">
        <authorList>
            <person name="Ferguson B K."/>
        </authorList>
    </citation>
    <scope>NUCLEOTIDE SEQUENCE [LARGE SCALE GENOMIC DNA]</scope>
</reference>
<dbReference type="Gene3D" id="2.60.40.10">
    <property type="entry name" value="Immunoglobulins"/>
    <property type="match status" value="2"/>
</dbReference>
<feature type="transmembrane region" description="Helical" evidence="12">
    <location>
        <begin position="786"/>
        <end position="819"/>
    </location>
</feature>
<feature type="transmembrane region" description="Helical" evidence="12">
    <location>
        <begin position="625"/>
        <end position="648"/>
    </location>
</feature>
<feature type="transmembrane region" description="Helical" evidence="12">
    <location>
        <begin position="831"/>
        <end position="850"/>
    </location>
</feature>
<proteinExistence type="inferred from homology"/>
<dbReference type="GO" id="GO:0015293">
    <property type="term" value="F:symporter activity"/>
    <property type="evidence" value="ECO:0007669"/>
    <property type="project" value="TreeGrafter"/>
</dbReference>
<dbReference type="Gene3D" id="1.20.1730.10">
    <property type="entry name" value="Sodium/glucose cotransporter"/>
    <property type="match status" value="1"/>
</dbReference>
<keyword evidence="8" id="KW-0406">Ion transport</keyword>
<dbReference type="Gene3D" id="1.10.10.1450">
    <property type="match status" value="1"/>
</dbReference>
<dbReference type="PANTHER" id="PTHR42985:SF39">
    <property type="entry name" value="GH10366P"/>
    <property type="match status" value="1"/>
</dbReference>
<dbReference type="PROSITE" id="PS50835">
    <property type="entry name" value="IG_LIKE"/>
    <property type="match status" value="1"/>
</dbReference>
<evidence type="ECO:0000256" key="4">
    <source>
        <dbReference type="ARBA" id="ARBA00022475"/>
    </source>
</evidence>
<feature type="region of interest" description="Disordered" evidence="11">
    <location>
        <begin position="521"/>
        <end position="542"/>
    </location>
</feature>
<feature type="transmembrane region" description="Helical" evidence="12">
    <location>
        <begin position="668"/>
        <end position="686"/>
    </location>
</feature>
<keyword evidence="10" id="KW-0739">Sodium transport</keyword>